<reference evidence="3" key="2">
    <citation type="submission" date="2024-04" db="EMBL/GenBank/DDBJ databases">
        <authorList>
            <person name="Xu W."/>
            <person name="Ren C."/>
        </authorList>
    </citation>
    <scope>NUCLEOTIDE SEQUENCE</scope>
    <source>
        <strain evidence="3">Hangzhou</strain>
        <tissue evidence="3">Leaves</tissue>
    </source>
</reference>
<sequence>MEILQSPTALELEVAHILLEMPHVHFQSSQRPRSNKRSRFLSRVATNWPVKRRRSSAPNLSDKNGKNLCHGEETLISSSLVTQADPVLAIPPSLPLLNPTAKPYVVGGASGSETRPLSSSVTESSDATLKLSEQNLAKKTQTEDLSEVLSAVSQQKQVLFNGIEDAAQLYDRVKAYRLQLEEKERELNQLLEQEKTSPRLQIPVICDSQSSPTDQVTYSAESRYSDNPASGLKRAHLFDLNLPPTDTDFIEFI</sequence>
<dbReference type="Proteomes" id="UP001415857">
    <property type="component" value="Unassembled WGS sequence"/>
</dbReference>
<evidence type="ECO:0000313" key="3">
    <source>
        <dbReference type="EMBL" id="KAK9266328.1"/>
    </source>
</evidence>
<evidence type="ECO:0000313" key="4">
    <source>
        <dbReference type="EMBL" id="KAK9274668.1"/>
    </source>
</evidence>
<dbReference type="EMBL" id="JBBPBK010000011">
    <property type="protein sequence ID" value="KAK9274668.1"/>
    <property type="molecule type" value="Genomic_DNA"/>
</dbReference>
<feature type="coiled-coil region" evidence="1">
    <location>
        <begin position="166"/>
        <end position="197"/>
    </location>
</feature>
<proteinExistence type="predicted"/>
<evidence type="ECO:0000256" key="2">
    <source>
        <dbReference type="SAM" id="MobiDB-lite"/>
    </source>
</evidence>
<organism evidence="3 5">
    <name type="scientific">Liquidambar formosana</name>
    <name type="common">Formosan gum</name>
    <dbReference type="NCBI Taxonomy" id="63359"/>
    <lineage>
        <taxon>Eukaryota</taxon>
        <taxon>Viridiplantae</taxon>
        <taxon>Streptophyta</taxon>
        <taxon>Embryophyta</taxon>
        <taxon>Tracheophyta</taxon>
        <taxon>Spermatophyta</taxon>
        <taxon>Magnoliopsida</taxon>
        <taxon>eudicotyledons</taxon>
        <taxon>Gunneridae</taxon>
        <taxon>Pentapetalae</taxon>
        <taxon>Saxifragales</taxon>
        <taxon>Altingiaceae</taxon>
        <taxon>Liquidambar</taxon>
    </lineage>
</organism>
<dbReference type="EMBL" id="JBBPBK010000184">
    <property type="protein sequence ID" value="KAK9266328.1"/>
    <property type="molecule type" value="Genomic_DNA"/>
</dbReference>
<feature type="compositionally biased region" description="Polar residues" evidence="2">
    <location>
        <begin position="111"/>
        <end position="126"/>
    </location>
</feature>
<evidence type="ECO:0000313" key="5">
    <source>
        <dbReference type="Proteomes" id="UP001415857"/>
    </source>
</evidence>
<keyword evidence="5" id="KW-1185">Reference proteome</keyword>
<protein>
    <submittedName>
        <fullName evidence="3">Uncharacterized protein</fullName>
    </submittedName>
</protein>
<name>A0AAP0N437_LIQFO</name>
<feature type="region of interest" description="Disordered" evidence="2">
    <location>
        <begin position="107"/>
        <end position="126"/>
    </location>
</feature>
<dbReference type="PANTHER" id="PTHR37614:SF2">
    <property type="entry name" value="OS02G0121400 PROTEIN"/>
    <property type="match status" value="1"/>
</dbReference>
<gene>
    <name evidence="3" type="ORF">L1049_001671</name>
    <name evidence="4" type="ORF">L1049_021919</name>
</gene>
<accession>A0AAP0N437</accession>
<reference evidence="3 5" key="1">
    <citation type="journal article" date="2024" name="Plant J.">
        <title>Genome sequences and population genomics reveal climatic adaptation and genomic divergence between two closely related sweetgum species.</title>
        <authorList>
            <person name="Xu W.Q."/>
            <person name="Ren C.Q."/>
            <person name="Zhang X.Y."/>
            <person name="Comes H.P."/>
            <person name="Liu X.H."/>
            <person name="Li Y.G."/>
            <person name="Kettle C.J."/>
            <person name="Jalonen R."/>
            <person name="Gaisberger H."/>
            <person name="Ma Y.Z."/>
            <person name="Qiu Y.X."/>
        </authorList>
    </citation>
    <scope>NUCLEOTIDE SEQUENCE [LARGE SCALE GENOMIC DNA]</scope>
    <source>
        <strain evidence="3">Hangzhou</strain>
    </source>
</reference>
<keyword evidence="1" id="KW-0175">Coiled coil</keyword>
<comment type="caution">
    <text evidence="3">The sequence shown here is derived from an EMBL/GenBank/DDBJ whole genome shotgun (WGS) entry which is preliminary data.</text>
</comment>
<evidence type="ECO:0000256" key="1">
    <source>
        <dbReference type="SAM" id="Coils"/>
    </source>
</evidence>
<dbReference type="PANTHER" id="PTHR37614">
    <property type="entry name" value="OS02G0121400 PROTEIN"/>
    <property type="match status" value="1"/>
</dbReference>
<dbReference type="AlphaFoldDB" id="A0AAP0N437"/>